<dbReference type="PROSITE" id="PS51999">
    <property type="entry name" value="ZF_GRF"/>
    <property type="match status" value="1"/>
</dbReference>
<comment type="cofactor">
    <cofactor evidence="1">
        <name>Mg(2+)</name>
        <dbReference type="ChEBI" id="CHEBI:18420"/>
    </cofactor>
</comment>
<dbReference type="Pfam" id="PF00929">
    <property type="entry name" value="RNase_T"/>
    <property type="match status" value="2"/>
</dbReference>
<evidence type="ECO:0000256" key="8">
    <source>
        <dbReference type="ARBA" id="ARBA00022842"/>
    </source>
</evidence>
<evidence type="ECO:0000256" key="11">
    <source>
        <dbReference type="ARBA" id="ARBA00083876"/>
    </source>
</evidence>
<name>A0AAV2ZY59_PYXAD</name>
<dbReference type="FunFam" id="3.30.420.10:FF:000062">
    <property type="entry name" value="ERI1 exoribonuclease 2 isoform X1"/>
    <property type="match status" value="1"/>
</dbReference>
<dbReference type="Pfam" id="PF06839">
    <property type="entry name" value="Zn_ribbon_GRF"/>
    <property type="match status" value="1"/>
</dbReference>
<evidence type="ECO:0000256" key="1">
    <source>
        <dbReference type="ARBA" id="ARBA00001946"/>
    </source>
</evidence>
<feature type="region of interest" description="Disordered" evidence="13">
    <location>
        <begin position="396"/>
        <end position="419"/>
    </location>
</feature>
<dbReference type="InterPro" id="IPR012337">
    <property type="entry name" value="RNaseH-like_sf"/>
</dbReference>
<proteinExistence type="inferred from homology"/>
<evidence type="ECO:0000259" key="14">
    <source>
        <dbReference type="PROSITE" id="PS51999"/>
    </source>
</evidence>
<keyword evidence="5" id="KW-0378">Hydrolase</keyword>
<dbReference type="InterPro" id="IPR013520">
    <property type="entry name" value="Ribonucl_H"/>
</dbReference>
<dbReference type="CDD" id="cd06133">
    <property type="entry name" value="ERI-1_3'hExo_like"/>
    <property type="match status" value="1"/>
</dbReference>
<evidence type="ECO:0000256" key="9">
    <source>
        <dbReference type="ARBA" id="ARBA00038042"/>
    </source>
</evidence>
<dbReference type="AlphaFoldDB" id="A0AAV2ZY59"/>
<evidence type="ECO:0000256" key="5">
    <source>
        <dbReference type="ARBA" id="ARBA00022801"/>
    </source>
</evidence>
<dbReference type="EMBL" id="DYDO01000008">
    <property type="protein sequence ID" value="DBA20320.1"/>
    <property type="molecule type" value="Genomic_DNA"/>
</dbReference>
<evidence type="ECO:0000256" key="4">
    <source>
        <dbReference type="ARBA" id="ARBA00022771"/>
    </source>
</evidence>
<dbReference type="InterPro" id="IPR047201">
    <property type="entry name" value="ERI-1_3'hExo-like"/>
</dbReference>
<keyword evidence="4 12" id="KW-0863">Zinc-finger</keyword>
<evidence type="ECO:0000256" key="12">
    <source>
        <dbReference type="PROSITE-ProRule" id="PRU01343"/>
    </source>
</evidence>
<dbReference type="InterPro" id="IPR051274">
    <property type="entry name" value="3-5_Exoribonuclease"/>
</dbReference>
<evidence type="ECO:0000313" key="15">
    <source>
        <dbReference type="EMBL" id="DBA20320.1"/>
    </source>
</evidence>
<evidence type="ECO:0000256" key="3">
    <source>
        <dbReference type="ARBA" id="ARBA00022723"/>
    </source>
</evidence>
<evidence type="ECO:0000256" key="13">
    <source>
        <dbReference type="SAM" id="MobiDB-lite"/>
    </source>
</evidence>
<keyword evidence="16" id="KW-1185">Reference proteome</keyword>
<dbReference type="PANTHER" id="PTHR23044">
    <property type="entry name" value="3'-5' EXONUCLEASE ERI1-RELATED"/>
    <property type="match status" value="1"/>
</dbReference>
<keyword evidence="2" id="KW-0540">Nuclease</keyword>
<dbReference type="GO" id="GO:0008270">
    <property type="term" value="F:zinc ion binding"/>
    <property type="evidence" value="ECO:0007669"/>
    <property type="project" value="UniProtKB-KW"/>
</dbReference>
<comment type="similarity">
    <text evidence="9">Belongs to the ERI2 family.</text>
</comment>
<dbReference type="PANTHER" id="PTHR23044:SF61">
    <property type="entry name" value="3'-5' EXORIBONUCLEASE 1-RELATED"/>
    <property type="match status" value="1"/>
</dbReference>
<sequence>MLCFLRQLGLIRKSSKLALSCKNGSSPKSRQFFQYLIIIDFESTCWKDYKHYGNEIIEFPAVFLNTSNGEIESEFHTYVQPQEHPILSEFCTDLTGIKQQQVDDGVPLKICLSQFSNWIKKLQNEKGFIFPNVLPDPSSTEPKMCAFVTWSDWDLGVCLLYECKRKQLRKPEILSSWIDLRLTYKLFYNRRPKGLNGALQDVGIEFSGREHSGLDDSRNTARLAWKMICDGCVLKITKSLDKVWSSKPSEQKIGMVLHKQINVSEQKDINQTFKVTVGNDDKQKVTNKIVESEQDIMDVAHEDEQPPQNLLNGLSTTILGYGNKYMCPNQNSHVFWQNRQTETFTSTPANHAPQRPSHVLFSTTIVSVNDVSGLEDEYNSDLSILADWEEAAVIADSQEGQSTSSTENEESDMLPVDSPSAGVLRLQDYQDKPNVQSHAKSVHLYPSTLLSKSVVYKGPDTTIYNVSVKKQVTQSSTFKLPTALSDKPGVVLQSAKRISKTSSVLDYFPKRKLPVSFSSPKKLSFTIHEDQRNKTLPSISAPFKKMPPTVLNSTVNMSSNNGSTKLSRITASMCNCGRRAKKLTVSNGGPNQGRVFYSCAIRKRDDNGKGCSYFKWEDTLLKEKSLNSSFILSTNGFFTSNTSLSSMCSEPNKTFKLRPSLRT</sequence>
<dbReference type="GO" id="GO:0000175">
    <property type="term" value="F:3'-5'-RNA exonuclease activity"/>
    <property type="evidence" value="ECO:0007669"/>
    <property type="project" value="InterPro"/>
</dbReference>
<dbReference type="GO" id="GO:0003676">
    <property type="term" value="F:nucleic acid binding"/>
    <property type="evidence" value="ECO:0007669"/>
    <property type="project" value="InterPro"/>
</dbReference>
<reference evidence="15" key="1">
    <citation type="thesis" date="2020" institute="ProQuest LLC" country="789 East Eisenhower Parkway, Ann Arbor, MI, USA">
        <title>Comparative Genomics and Chromosome Evolution.</title>
        <authorList>
            <person name="Mudd A.B."/>
        </authorList>
    </citation>
    <scope>NUCLEOTIDE SEQUENCE</scope>
    <source>
        <strain evidence="15">1538</strain>
        <tissue evidence="15">Blood</tissue>
    </source>
</reference>
<dbReference type="InterPro" id="IPR010666">
    <property type="entry name" value="Znf_GRF"/>
</dbReference>
<accession>A0AAV2ZY59</accession>
<evidence type="ECO:0000256" key="10">
    <source>
        <dbReference type="ARBA" id="ARBA00068097"/>
    </source>
</evidence>
<feature type="domain" description="GRF-type" evidence="14">
    <location>
        <begin position="574"/>
        <end position="620"/>
    </location>
</feature>
<dbReference type="InterPro" id="IPR036397">
    <property type="entry name" value="RNaseH_sf"/>
</dbReference>
<dbReference type="Proteomes" id="UP001181693">
    <property type="component" value="Unassembled WGS sequence"/>
</dbReference>
<evidence type="ECO:0000313" key="16">
    <source>
        <dbReference type="Proteomes" id="UP001181693"/>
    </source>
</evidence>
<keyword evidence="3" id="KW-0479">Metal-binding</keyword>
<dbReference type="SUPFAM" id="SSF53098">
    <property type="entry name" value="Ribonuclease H-like"/>
    <property type="match status" value="1"/>
</dbReference>
<dbReference type="SMART" id="SM00479">
    <property type="entry name" value="EXOIII"/>
    <property type="match status" value="1"/>
</dbReference>
<keyword evidence="8" id="KW-0460">Magnesium</keyword>
<keyword evidence="7" id="KW-0269">Exonuclease</keyword>
<evidence type="ECO:0000256" key="7">
    <source>
        <dbReference type="ARBA" id="ARBA00022839"/>
    </source>
</evidence>
<evidence type="ECO:0000256" key="6">
    <source>
        <dbReference type="ARBA" id="ARBA00022833"/>
    </source>
</evidence>
<organism evidence="15 16">
    <name type="scientific">Pyxicephalus adspersus</name>
    <name type="common">African bullfrog</name>
    <dbReference type="NCBI Taxonomy" id="30357"/>
    <lineage>
        <taxon>Eukaryota</taxon>
        <taxon>Metazoa</taxon>
        <taxon>Chordata</taxon>
        <taxon>Craniata</taxon>
        <taxon>Vertebrata</taxon>
        <taxon>Euteleostomi</taxon>
        <taxon>Amphibia</taxon>
        <taxon>Batrachia</taxon>
        <taxon>Anura</taxon>
        <taxon>Neobatrachia</taxon>
        <taxon>Ranoidea</taxon>
        <taxon>Pyxicephalidae</taxon>
        <taxon>Pyxicephalinae</taxon>
        <taxon>Pyxicephalus</taxon>
    </lineage>
</organism>
<dbReference type="Gene3D" id="3.30.420.10">
    <property type="entry name" value="Ribonuclease H-like superfamily/Ribonuclease H"/>
    <property type="match status" value="1"/>
</dbReference>
<evidence type="ECO:0000256" key="2">
    <source>
        <dbReference type="ARBA" id="ARBA00022722"/>
    </source>
</evidence>
<gene>
    <name evidence="15" type="ORF">GDO54_016027</name>
</gene>
<protein>
    <recommendedName>
        <fullName evidence="10">ERI1 exoribonuclease 2</fullName>
    </recommendedName>
    <alternativeName>
        <fullName evidence="11">Exonuclease domain-containing protein 1</fullName>
    </alternativeName>
</protein>
<comment type="caution">
    <text evidence="15">The sequence shown here is derived from an EMBL/GenBank/DDBJ whole genome shotgun (WGS) entry which is preliminary data.</text>
</comment>
<keyword evidence="6" id="KW-0862">Zinc</keyword>